<dbReference type="PROSITE" id="PS50234">
    <property type="entry name" value="VWFA"/>
    <property type="match status" value="1"/>
</dbReference>
<dbReference type="RefSeq" id="WP_150170088.1">
    <property type="nucleotide sequence ID" value="NZ_CP029193.1"/>
</dbReference>
<dbReference type="EMBL" id="CP029193">
    <property type="protein sequence ID" value="QES28338.1"/>
    <property type="molecule type" value="Genomic_DNA"/>
</dbReference>
<feature type="compositionally biased region" description="Low complexity" evidence="1">
    <location>
        <begin position="237"/>
        <end position="298"/>
    </location>
</feature>
<dbReference type="Proteomes" id="UP000323046">
    <property type="component" value="Chromosome"/>
</dbReference>
<keyword evidence="4" id="KW-1185">Reference proteome</keyword>
<accession>A0A5P2BF29</accession>
<dbReference type="AlphaFoldDB" id="A0A5P2BF29"/>
<dbReference type="SUPFAM" id="SSF53300">
    <property type="entry name" value="vWA-like"/>
    <property type="match status" value="1"/>
</dbReference>
<feature type="compositionally biased region" description="Basic and acidic residues" evidence="1">
    <location>
        <begin position="14"/>
        <end position="29"/>
    </location>
</feature>
<feature type="region of interest" description="Disordered" evidence="1">
    <location>
        <begin position="1"/>
        <end position="404"/>
    </location>
</feature>
<proteinExistence type="predicted"/>
<dbReference type="InterPro" id="IPR036465">
    <property type="entry name" value="vWFA_dom_sf"/>
</dbReference>
<feature type="compositionally biased region" description="Basic and acidic residues" evidence="1">
    <location>
        <begin position="106"/>
        <end position="116"/>
    </location>
</feature>
<gene>
    <name evidence="3" type="ORF">DEJ47_19575</name>
</gene>
<feature type="compositionally biased region" description="Low complexity" evidence="1">
    <location>
        <begin position="212"/>
        <end position="222"/>
    </location>
</feature>
<feature type="compositionally biased region" description="Low complexity" evidence="1">
    <location>
        <begin position="55"/>
        <end position="64"/>
    </location>
</feature>
<dbReference type="SMART" id="SM00327">
    <property type="entry name" value="VWA"/>
    <property type="match status" value="1"/>
</dbReference>
<feature type="domain" description="VWFA" evidence="2">
    <location>
        <begin position="432"/>
        <end position="607"/>
    </location>
</feature>
<evidence type="ECO:0000259" key="2">
    <source>
        <dbReference type="PROSITE" id="PS50234"/>
    </source>
</evidence>
<dbReference type="Gene3D" id="3.40.50.410">
    <property type="entry name" value="von Willebrand factor, type A domain"/>
    <property type="match status" value="1"/>
</dbReference>
<protein>
    <submittedName>
        <fullName evidence="3">Toxic cation resistance protein</fullName>
    </submittedName>
</protein>
<feature type="compositionally biased region" description="Low complexity" evidence="1">
    <location>
        <begin position="30"/>
        <end position="39"/>
    </location>
</feature>
<dbReference type="OrthoDB" id="5756874at2"/>
<evidence type="ECO:0000313" key="4">
    <source>
        <dbReference type="Proteomes" id="UP000323046"/>
    </source>
</evidence>
<dbReference type="CDD" id="cd00198">
    <property type="entry name" value="vWFA"/>
    <property type="match status" value="1"/>
</dbReference>
<name>A0A5P2BF29_STRVZ</name>
<dbReference type="Pfam" id="PF10138">
    <property type="entry name" value="vWA-TerF-like"/>
    <property type="match status" value="1"/>
</dbReference>
<evidence type="ECO:0000256" key="1">
    <source>
        <dbReference type="SAM" id="MobiDB-lite"/>
    </source>
</evidence>
<dbReference type="InterPro" id="IPR019303">
    <property type="entry name" value="vWA_TerF_C"/>
</dbReference>
<feature type="compositionally biased region" description="Basic and acidic residues" evidence="1">
    <location>
        <begin position="343"/>
        <end position="359"/>
    </location>
</feature>
<evidence type="ECO:0000313" key="3">
    <source>
        <dbReference type="EMBL" id="QES28338.1"/>
    </source>
</evidence>
<dbReference type="InterPro" id="IPR002035">
    <property type="entry name" value="VWF_A"/>
</dbReference>
<reference evidence="3 4" key="1">
    <citation type="submission" date="2018-05" db="EMBL/GenBank/DDBJ databases">
        <title>Streptomyces venezuelae.</title>
        <authorList>
            <person name="Kim W."/>
            <person name="Lee N."/>
            <person name="Cho B.-K."/>
        </authorList>
    </citation>
    <scope>NUCLEOTIDE SEQUENCE [LARGE SCALE GENOMIC DNA]</scope>
    <source>
        <strain evidence="3 4">ATCC 14583</strain>
    </source>
</reference>
<feature type="compositionally biased region" description="Low complexity" evidence="1">
    <location>
        <begin position="143"/>
        <end position="156"/>
    </location>
</feature>
<organism evidence="3 4">
    <name type="scientific">Streptomyces venezuelae</name>
    <dbReference type="NCBI Taxonomy" id="54571"/>
    <lineage>
        <taxon>Bacteria</taxon>
        <taxon>Bacillati</taxon>
        <taxon>Actinomycetota</taxon>
        <taxon>Actinomycetes</taxon>
        <taxon>Kitasatosporales</taxon>
        <taxon>Streptomycetaceae</taxon>
        <taxon>Streptomyces</taxon>
    </lineage>
</organism>
<sequence length="613" mass="63375">MGILNRLRNAFGRSRKESVPEAREPERATSTEQSSASPSPSAPEKDSPSGPEQDTAPPVSVTVPSPSPEPTPPPKAKLPSPSKEPTPTVDDLVAAAFDNVTVPSPSRERTPARGENAEPTPTEPEAEASSQASSEPKADAADPEAATAKPTPEPEAQVTETEATTDPEPKADTAEPEAATAKPTPEPAPEAEPTPEPEPETAPEAEPEPKADAAPAQPAATPDPEPEAAPKADGTKTEAAPAEPAATPKADGTKTEAAPAEPAATPKADGTKTEAAPAEPAAAPKADAAGTETATAEPEPAPAPAPKADGAETEAAPAVGNRPAGRDGWAQPPVQGADEEGASEDRPEPQAEATAKADPEPQAEFSPEADPEPQAEATAEAGPEGDGHPAPGSGKPAVPAARVRSKAPALATAYRAAGTALKKHDLTGTRAQVYLVLDRSGSMRPYYKDGSAQSLGEQILALAAHTDPEATVHVVFFSTEIDGTGTLTLEEHENRIDEMHAAAGRMGRTSYHRAIEEVVAHYEKSDHKGEPALVVFQTDGPPDTRGVATQALADAAAHPLFFQFVAFGDHDAKGFDYLRKLKADNAAFFHAGPTPRELTDKELYEGLLASWRP</sequence>
<feature type="compositionally biased region" description="Acidic residues" evidence="1">
    <location>
        <begin position="193"/>
        <end position="206"/>
    </location>
</feature>
<feature type="compositionally biased region" description="Pro residues" evidence="1">
    <location>
        <begin position="65"/>
        <end position="76"/>
    </location>
</feature>